<feature type="domain" description="ACT" evidence="4">
    <location>
        <begin position="142"/>
        <end position="210"/>
    </location>
</feature>
<keyword evidence="6" id="KW-1185">Reference proteome</keyword>
<reference evidence="5 6" key="1">
    <citation type="submission" date="2009-10" db="EMBL/GenBank/DDBJ databases">
        <title>Complete sequence of chromosome of Ammonifex degensii KC4.</title>
        <authorList>
            <consortium name="US DOE Joint Genome Institute"/>
            <person name="Kerfeld C."/>
            <person name="Goodner B."/>
            <person name="Huber H."/>
            <person name="Stetter K."/>
            <person name="Lucas S."/>
            <person name="Copeland A."/>
            <person name="Lapidus A."/>
            <person name="Glavina del Rio T."/>
            <person name="Dalin E."/>
            <person name="Tice H."/>
            <person name="Bruce D."/>
            <person name="Goodwin L."/>
            <person name="Pitluck S."/>
            <person name="Saunders E."/>
            <person name="Brettin T."/>
            <person name="Detter J.C."/>
            <person name="Han C."/>
            <person name="Larimer F."/>
            <person name="Land M."/>
            <person name="Hauser L."/>
            <person name="Kyrpides N."/>
            <person name="Ovchinnikova G."/>
            <person name="Richardson P."/>
        </authorList>
    </citation>
    <scope>NUCLEOTIDE SEQUENCE [LARGE SCALE GENOMIC DNA]</scope>
    <source>
        <strain evidence="6">DSM 10501 / KC4</strain>
    </source>
</reference>
<dbReference type="Proteomes" id="UP000002620">
    <property type="component" value="Chromosome"/>
</dbReference>
<gene>
    <name evidence="5" type="ordered locus">Adeg_0027</name>
</gene>
<evidence type="ECO:0000313" key="5">
    <source>
        <dbReference type="EMBL" id="ACX51204.1"/>
    </source>
</evidence>
<feature type="domain" description="CBS" evidence="3">
    <location>
        <begin position="7"/>
        <end position="62"/>
    </location>
</feature>
<dbReference type="SUPFAM" id="SSF55021">
    <property type="entry name" value="ACT-like"/>
    <property type="match status" value="1"/>
</dbReference>
<dbReference type="SUPFAM" id="SSF54631">
    <property type="entry name" value="CBS-domain pair"/>
    <property type="match status" value="1"/>
</dbReference>
<dbReference type="KEGG" id="adg:Adeg_0027"/>
<dbReference type="Pfam" id="PF01842">
    <property type="entry name" value="ACT"/>
    <property type="match status" value="1"/>
</dbReference>
<feature type="domain" description="CBS" evidence="3">
    <location>
        <begin position="81"/>
        <end position="136"/>
    </location>
</feature>
<dbReference type="EMBL" id="CP001785">
    <property type="protein sequence ID" value="ACX51204.1"/>
    <property type="molecule type" value="Genomic_DNA"/>
</dbReference>
<dbReference type="Gene3D" id="3.30.70.260">
    <property type="match status" value="1"/>
</dbReference>
<dbReference type="InterPro" id="IPR000644">
    <property type="entry name" value="CBS_dom"/>
</dbReference>
<evidence type="ECO:0000313" key="6">
    <source>
        <dbReference type="Proteomes" id="UP000002620"/>
    </source>
</evidence>
<dbReference type="InterPro" id="IPR051257">
    <property type="entry name" value="Diverse_CBS-Domain"/>
</dbReference>
<protein>
    <submittedName>
        <fullName evidence="5">CBS domain containing protein</fullName>
    </submittedName>
</protein>
<keyword evidence="1 2" id="KW-0129">CBS domain</keyword>
<dbReference type="PROSITE" id="PS51371">
    <property type="entry name" value="CBS"/>
    <property type="match status" value="2"/>
</dbReference>
<dbReference type="PANTHER" id="PTHR43080">
    <property type="entry name" value="CBS DOMAIN-CONTAINING PROTEIN CBSX3, MITOCHONDRIAL"/>
    <property type="match status" value="1"/>
</dbReference>
<dbReference type="STRING" id="429009.Adeg_0027"/>
<organism evidence="5 6">
    <name type="scientific">Ammonifex degensii (strain DSM 10501 / KC4)</name>
    <dbReference type="NCBI Taxonomy" id="429009"/>
    <lineage>
        <taxon>Bacteria</taxon>
        <taxon>Bacillati</taxon>
        <taxon>Bacillota</taxon>
        <taxon>Clostridia</taxon>
        <taxon>Thermoanaerobacterales</taxon>
        <taxon>Thermoanaerobacteraceae</taxon>
        <taxon>Ammonifex</taxon>
    </lineage>
</organism>
<evidence type="ECO:0000256" key="1">
    <source>
        <dbReference type="ARBA" id="ARBA00023122"/>
    </source>
</evidence>
<dbReference type="PROSITE" id="PS51671">
    <property type="entry name" value="ACT"/>
    <property type="match status" value="1"/>
</dbReference>
<dbReference type="eggNOG" id="COG0517">
    <property type="taxonomic scope" value="Bacteria"/>
</dbReference>
<dbReference type="HOGENOM" id="CLU_040681_6_0_9"/>
<dbReference type="Pfam" id="PF00571">
    <property type="entry name" value="CBS"/>
    <property type="match status" value="2"/>
</dbReference>
<evidence type="ECO:0000259" key="3">
    <source>
        <dbReference type="PROSITE" id="PS51371"/>
    </source>
</evidence>
<sequence>MFVRDCMTANPITITKDTPIFQALEIINKHKIRHLPVVQDGKLIGIVTERGLLRISPSPASTLSVYELNYILAKLTVAEAMVKNPITTTPDTPIEEAALVMREHKIGCLPVLEKGQLVGIITQTDMVEALVRLFNLRKAGSRLVIEATDRIGVLAEITSFFREKGISIRSLATLEREPGVYHLTLRLNIPDARDLARELESMGYKIISVS</sequence>
<proteinExistence type="predicted"/>
<evidence type="ECO:0000259" key="4">
    <source>
        <dbReference type="PROSITE" id="PS51671"/>
    </source>
</evidence>
<dbReference type="OrthoDB" id="9802114at2"/>
<accession>C9RA95</accession>
<evidence type="ECO:0000256" key="2">
    <source>
        <dbReference type="PROSITE-ProRule" id="PRU00703"/>
    </source>
</evidence>
<dbReference type="InterPro" id="IPR002912">
    <property type="entry name" value="ACT_dom"/>
</dbReference>
<dbReference type="PANTHER" id="PTHR43080:SF2">
    <property type="entry name" value="CBS DOMAIN-CONTAINING PROTEIN"/>
    <property type="match status" value="1"/>
</dbReference>
<dbReference type="Gene3D" id="3.10.580.10">
    <property type="entry name" value="CBS-domain"/>
    <property type="match status" value="1"/>
</dbReference>
<dbReference type="SMART" id="SM00116">
    <property type="entry name" value="CBS"/>
    <property type="match status" value="2"/>
</dbReference>
<name>C9RA95_AMMDK</name>
<dbReference type="CDD" id="cd04584">
    <property type="entry name" value="CBS_pair_AcuB_like"/>
    <property type="match status" value="1"/>
</dbReference>
<dbReference type="AlphaFoldDB" id="C9RA95"/>
<dbReference type="InterPro" id="IPR046342">
    <property type="entry name" value="CBS_dom_sf"/>
</dbReference>
<dbReference type="InterPro" id="IPR045865">
    <property type="entry name" value="ACT-like_dom_sf"/>
</dbReference>
<dbReference type="RefSeq" id="WP_012818184.1">
    <property type="nucleotide sequence ID" value="NC_013385.1"/>
</dbReference>